<gene>
    <name evidence="2" type="ORF">GO816_05070</name>
</gene>
<protein>
    <submittedName>
        <fullName evidence="2">Uncharacterized protein</fullName>
    </submittedName>
</protein>
<sequence>MISPKPDDFKLILCVFREGLVRQLVLLEDVRSWADQIILNTEEPDYFFKELSLANTENEVIQLLNVYVREFENAICTRVLLALLYQKLVANNFQFLNEIALQQLGSLNIYRLLSPFEIDRIVELEYYDVYYGNDITQLQVDMIDFLTNYEALNLNNFEEWNQINNQIEAVFNTKQDEQELINASFAKAWDAQKRKTRNKKRLKISFILMSYLAFVIVVAVMLNAYLANGSSFLIGFIVSTIAILRNIIDGLDD</sequence>
<evidence type="ECO:0000256" key="1">
    <source>
        <dbReference type="SAM" id="Phobius"/>
    </source>
</evidence>
<dbReference type="Proteomes" id="UP000434850">
    <property type="component" value="Unassembled WGS sequence"/>
</dbReference>
<feature type="transmembrane region" description="Helical" evidence="1">
    <location>
        <begin position="204"/>
        <end position="226"/>
    </location>
</feature>
<keyword evidence="1" id="KW-0812">Transmembrane</keyword>
<name>A0A6I4I5Z8_9SPHI</name>
<dbReference type="AlphaFoldDB" id="A0A6I4I5Z8"/>
<proteinExistence type="predicted"/>
<evidence type="ECO:0000313" key="2">
    <source>
        <dbReference type="EMBL" id="MVN90492.1"/>
    </source>
</evidence>
<keyword evidence="1" id="KW-0472">Membrane</keyword>
<evidence type="ECO:0000313" key="3">
    <source>
        <dbReference type="Proteomes" id="UP000434850"/>
    </source>
</evidence>
<dbReference type="RefSeq" id="WP_157540277.1">
    <property type="nucleotide sequence ID" value="NZ_WQLA01000002.1"/>
</dbReference>
<keyword evidence="3" id="KW-1185">Reference proteome</keyword>
<feature type="transmembrane region" description="Helical" evidence="1">
    <location>
        <begin position="232"/>
        <end position="248"/>
    </location>
</feature>
<dbReference type="OrthoDB" id="799697at2"/>
<organism evidence="2 3">
    <name type="scientific">Mucilaginibacter aquatilis</name>
    <dbReference type="NCBI Taxonomy" id="1517760"/>
    <lineage>
        <taxon>Bacteria</taxon>
        <taxon>Pseudomonadati</taxon>
        <taxon>Bacteroidota</taxon>
        <taxon>Sphingobacteriia</taxon>
        <taxon>Sphingobacteriales</taxon>
        <taxon>Sphingobacteriaceae</taxon>
        <taxon>Mucilaginibacter</taxon>
    </lineage>
</organism>
<reference evidence="2 3" key="1">
    <citation type="submission" date="2019-12" db="EMBL/GenBank/DDBJ databases">
        <title>Mucilaginibacter sp. HME9299 genome sequencing and assembly.</title>
        <authorList>
            <person name="Kang H."/>
            <person name="Kim H."/>
            <person name="Joh K."/>
        </authorList>
    </citation>
    <scope>NUCLEOTIDE SEQUENCE [LARGE SCALE GENOMIC DNA]</scope>
    <source>
        <strain evidence="2 3">HME9299</strain>
    </source>
</reference>
<keyword evidence="1" id="KW-1133">Transmembrane helix</keyword>
<comment type="caution">
    <text evidence="2">The sequence shown here is derived from an EMBL/GenBank/DDBJ whole genome shotgun (WGS) entry which is preliminary data.</text>
</comment>
<accession>A0A6I4I5Z8</accession>
<dbReference type="EMBL" id="WQLA01000002">
    <property type="protein sequence ID" value="MVN90492.1"/>
    <property type="molecule type" value="Genomic_DNA"/>
</dbReference>